<evidence type="ECO:0000256" key="1">
    <source>
        <dbReference type="ARBA" id="ARBA00005706"/>
    </source>
</evidence>
<dbReference type="InterPro" id="IPR006905">
    <property type="entry name" value="Flavin_halogenase"/>
</dbReference>
<accession>A0AAD7MJ53</accession>
<organism evidence="5 6">
    <name type="scientific">Mycena metata</name>
    <dbReference type="NCBI Taxonomy" id="1033252"/>
    <lineage>
        <taxon>Eukaryota</taxon>
        <taxon>Fungi</taxon>
        <taxon>Dikarya</taxon>
        <taxon>Basidiomycota</taxon>
        <taxon>Agaricomycotina</taxon>
        <taxon>Agaricomycetes</taxon>
        <taxon>Agaricomycetidae</taxon>
        <taxon>Agaricales</taxon>
        <taxon>Marasmiineae</taxon>
        <taxon>Mycenaceae</taxon>
        <taxon>Mycena</taxon>
    </lineage>
</organism>
<dbReference type="AlphaFoldDB" id="A0AAD7MJ53"/>
<evidence type="ECO:0000256" key="2">
    <source>
        <dbReference type="ARBA" id="ARBA00023002"/>
    </source>
</evidence>
<keyword evidence="2" id="KW-0560">Oxidoreductase</keyword>
<protein>
    <submittedName>
        <fullName evidence="5">FAD/NAD(P)-binding domain-containing protein</fullName>
    </submittedName>
</protein>
<comment type="catalytic activity">
    <reaction evidence="4">
        <text>melleolide F + FADH2 + chloride + O2 = 6'-chloromelleolide F + FAD + 2 H2O + H(+)</text>
        <dbReference type="Rhea" id="RHEA:67160"/>
        <dbReference type="ChEBI" id="CHEBI:15377"/>
        <dbReference type="ChEBI" id="CHEBI:15378"/>
        <dbReference type="ChEBI" id="CHEBI:15379"/>
        <dbReference type="ChEBI" id="CHEBI:17996"/>
        <dbReference type="ChEBI" id="CHEBI:57692"/>
        <dbReference type="ChEBI" id="CHEBI:58307"/>
        <dbReference type="ChEBI" id="CHEBI:167712"/>
        <dbReference type="ChEBI" id="CHEBI:167713"/>
    </reaction>
    <physiologicalReaction direction="left-to-right" evidence="4">
        <dbReference type="Rhea" id="RHEA:67161"/>
    </physiologicalReaction>
</comment>
<dbReference type="Pfam" id="PF04820">
    <property type="entry name" value="Trp_halogenase"/>
    <property type="match status" value="2"/>
</dbReference>
<evidence type="ECO:0000313" key="5">
    <source>
        <dbReference type="EMBL" id="KAJ7719959.1"/>
    </source>
</evidence>
<keyword evidence="6" id="KW-1185">Reference proteome</keyword>
<dbReference type="PANTHER" id="PTHR43747:SF5">
    <property type="entry name" value="FAD-BINDING DOMAIN-CONTAINING PROTEIN"/>
    <property type="match status" value="1"/>
</dbReference>
<dbReference type="GO" id="GO:0140907">
    <property type="term" value="F:flavin-dependent halogenase activity"/>
    <property type="evidence" value="ECO:0007669"/>
    <property type="project" value="UniProtKB-ARBA"/>
</dbReference>
<keyword evidence="3" id="KW-0503">Monooxygenase</keyword>
<evidence type="ECO:0000256" key="4">
    <source>
        <dbReference type="ARBA" id="ARBA00049364"/>
    </source>
</evidence>
<comment type="similarity">
    <text evidence="1">Belongs to the flavin-dependent halogenase family.</text>
</comment>
<dbReference type="InterPro" id="IPR050816">
    <property type="entry name" value="Flavin-dep_Halogenase_NPB"/>
</dbReference>
<dbReference type="Gene3D" id="3.50.50.60">
    <property type="entry name" value="FAD/NAD(P)-binding domain"/>
    <property type="match status" value="1"/>
</dbReference>
<dbReference type="SUPFAM" id="SSF51905">
    <property type="entry name" value="FAD/NAD(P)-binding domain"/>
    <property type="match status" value="1"/>
</dbReference>
<dbReference type="GO" id="GO:0044550">
    <property type="term" value="P:secondary metabolite biosynthetic process"/>
    <property type="evidence" value="ECO:0007669"/>
    <property type="project" value="UniProtKB-ARBA"/>
</dbReference>
<dbReference type="GO" id="GO:0004497">
    <property type="term" value="F:monooxygenase activity"/>
    <property type="evidence" value="ECO:0007669"/>
    <property type="project" value="UniProtKB-KW"/>
</dbReference>
<dbReference type="InterPro" id="IPR036188">
    <property type="entry name" value="FAD/NAD-bd_sf"/>
</dbReference>
<sequence length="434" mass="48134">MVMVPPGNTSVLIIGGGPGGSYTASVLAREGINVVLLEAAKFPRYHVGESQLASLRYFLRFIDLEKEFEDYGFTKKLGAVFKLNKFKREGYTDFVFEDPNNYSWNTVRAESDELMLRHAAKCGAVVVEETKVLEIQWDEGRPLAAMWKNTNDQTGQIKFDYLVDASGRAGLCSVKYLKSRHYNPEFKNVAFWTYWSGCGEYKPGTPRAGSPFFEALNDQSGWAWFIPLHIGTSVGVVMKQEVSDAKRLSAMIGGASIITKNGEVIIQTASDYSYHSDSYGGNHFRIVGDAGAFIDPYLSSGVHLAVSSGLSAAASICSSMKGDCTEDEAFRFHNAKVKASYARFVFIIRSVYEHIRSPEATTLSSDDEDNFDRAFAEFRPIIQGDLDSGIGISEDDISRLIEFYSRHAFEPSMPEDRHALAAQFIDGSSKTAER</sequence>
<name>A0AAD7MJ53_9AGAR</name>
<comment type="caution">
    <text evidence="5">The sequence shown here is derived from an EMBL/GenBank/DDBJ whole genome shotgun (WGS) entry which is preliminary data.</text>
</comment>
<dbReference type="PRINTS" id="PR00420">
    <property type="entry name" value="RNGMNOXGNASE"/>
</dbReference>
<dbReference type="PANTHER" id="PTHR43747">
    <property type="entry name" value="FAD-BINDING PROTEIN"/>
    <property type="match status" value="1"/>
</dbReference>
<reference evidence="5" key="1">
    <citation type="submission" date="2023-03" db="EMBL/GenBank/DDBJ databases">
        <title>Massive genome expansion in bonnet fungi (Mycena s.s.) driven by repeated elements and novel gene families across ecological guilds.</title>
        <authorList>
            <consortium name="Lawrence Berkeley National Laboratory"/>
            <person name="Harder C.B."/>
            <person name="Miyauchi S."/>
            <person name="Viragh M."/>
            <person name="Kuo A."/>
            <person name="Thoen E."/>
            <person name="Andreopoulos B."/>
            <person name="Lu D."/>
            <person name="Skrede I."/>
            <person name="Drula E."/>
            <person name="Henrissat B."/>
            <person name="Morin E."/>
            <person name="Kohler A."/>
            <person name="Barry K."/>
            <person name="LaButti K."/>
            <person name="Morin E."/>
            <person name="Salamov A."/>
            <person name="Lipzen A."/>
            <person name="Mereny Z."/>
            <person name="Hegedus B."/>
            <person name="Baldrian P."/>
            <person name="Stursova M."/>
            <person name="Weitz H."/>
            <person name="Taylor A."/>
            <person name="Grigoriev I.V."/>
            <person name="Nagy L.G."/>
            <person name="Martin F."/>
            <person name="Kauserud H."/>
        </authorList>
    </citation>
    <scope>NUCLEOTIDE SEQUENCE</scope>
    <source>
        <strain evidence="5">CBHHK182m</strain>
    </source>
</reference>
<evidence type="ECO:0000256" key="3">
    <source>
        <dbReference type="ARBA" id="ARBA00023033"/>
    </source>
</evidence>
<dbReference type="EMBL" id="JARKIB010000246">
    <property type="protein sequence ID" value="KAJ7719959.1"/>
    <property type="molecule type" value="Genomic_DNA"/>
</dbReference>
<dbReference type="Proteomes" id="UP001215598">
    <property type="component" value="Unassembled WGS sequence"/>
</dbReference>
<evidence type="ECO:0000313" key="6">
    <source>
        <dbReference type="Proteomes" id="UP001215598"/>
    </source>
</evidence>
<proteinExistence type="inferred from homology"/>
<gene>
    <name evidence="5" type="ORF">B0H16DRAFT_394116</name>
</gene>